<proteinExistence type="inferred from homology"/>
<dbReference type="InterPro" id="IPR001344">
    <property type="entry name" value="Chloro_AB-bd_pln"/>
</dbReference>
<evidence type="ECO:0000256" key="2">
    <source>
        <dbReference type="ARBA" id="ARBA00004229"/>
    </source>
</evidence>
<dbReference type="GO" id="GO:0016168">
    <property type="term" value="F:chlorophyll binding"/>
    <property type="evidence" value="ECO:0007669"/>
    <property type="project" value="UniProtKB-KW"/>
</dbReference>
<dbReference type="AlphaFoldDB" id="A0A7S2XQX6"/>
<reference evidence="10" key="1">
    <citation type="submission" date="2021-01" db="EMBL/GenBank/DDBJ databases">
        <authorList>
            <person name="Corre E."/>
            <person name="Pelletier E."/>
            <person name="Niang G."/>
            <person name="Scheremetjew M."/>
            <person name="Finn R."/>
            <person name="Kale V."/>
            <person name="Holt S."/>
            <person name="Cochrane G."/>
            <person name="Meng A."/>
            <person name="Brown T."/>
            <person name="Cohen L."/>
        </authorList>
    </citation>
    <scope>NUCLEOTIDE SEQUENCE</scope>
    <source>
        <strain evidence="10">CCMP2084</strain>
    </source>
</reference>
<dbReference type="PANTHER" id="PTHR21649">
    <property type="entry name" value="CHLOROPHYLL A/B BINDING PROTEIN"/>
    <property type="match status" value="1"/>
</dbReference>
<dbReference type="Pfam" id="PF00504">
    <property type="entry name" value="Chloroa_b-bind"/>
    <property type="match status" value="1"/>
</dbReference>
<dbReference type="InterPro" id="IPR022796">
    <property type="entry name" value="Chloroa_b-bind"/>
</dbReference>
<evidence type="ECO:0000313" key="10">
    <source>
        <dbReference type="EMBL" id="CAD9821562.1"/>
    </source>
</evidence>
<evidence type="ECO:0000256" key="5">
    <source>
        <dbReference type="ARBA" id="ARBA00022531"/>
    </source>
</evidence>
<evidence type="ECO:0000256" key="6">
    <source>
        <dbReference type="ARBA" id="ARBA00022640"/>
    </source>
</evidence>
<keyword evidence="6" id="KW-0934">Plastid</keyword>
<gene>
    <name evidence="10" type="ORF">ASEP1449_LOCUS13396</name>
</gene>
<feature type="signal peptide" evidence="9">
    <location>
        <begin position="1"/>
        <end position="15"/>
    </location>
</feature>
<dbReference type="EMBL" id="HBHQ01019915">
    <property type="protein sequence ID" value="CAD9821562.1"/>
    <property type="molecule type" value="Transcribed_RNA"/>
</dbReference>
<feature type="binding site" evidence="8">
    <location>
        <position position="210"/>
    </location>
    <ligand>
        <name>chlorophyll a</name>
        <dbReference type="ChEBI" id="CHEBI:58416"/>
        <label>1</label>
    </ligand>
</feature>
<keyword evidence="4" id="KW-0150">Chloroplast</keyword>
<evidence type="ECO:0000256" key="9">
    <source>
        <dbReference type="SAM" id="SignalP"/>
    </source>
</evidence>
<dbReference type="GO" id="GO:0016020">
    <property type="term" value="C:membrane"/>
    <property type="evidence" value="ECO:0007669"/>
    <property type="project" value="InterPro"/>
</dbReference>
<feature type="binding site" evidence="8">
    <location>
        <position position="205"/>
    </location>
    <ligand>
        <name>chlorophyll a</name>
        <dbReference type="ChEBI" id="CHEBI:58416"/>
        <label>1</label>
    </ligand>
</feature>
<dbReference type="GO" id="GO:0030076">
    <property type="term" value="C:light-harvesting complex"/>
    <property type="evidence" value="ECO:0007669"/>
    <property type="project" value="UniProtKB-KW"/>
</dbReference>
<evidence type="ECO:0008006" key="11">
    <source>
        <dbReference type="Google" id="ProtNLM"/>
    </source>
</evidence>
<dbReference type="SUPFAM" id="SSF103511">
    <property type="entry name" value="Chlorophyll a-b binding protein"/>
    <property type="match status" value="1"/>
</dbReference>
<keyword evidence="9" id="KW-0732">Signal</keyword>
<protein>
    <recommendedName>
        <fullName evidence="11">Plastid light harvesting protein</fullName>
    </recommendedName>
</protein>
<evidence type="ECO:0000256" key="8">
    <source>
        <dbReference type="PIRSR" id="PIRSR601344-1"/>
    </source>
</evidence>
<sequence>MKLLLASLLAGSAAAFTPSAFNGAAVTARTSSSSASMSMETSADLKVLAKKLNPILGFYDPLGLAEREFWGQSNEATIGFLREAEVKHGRIAMFAFVGYIAHANGITFPWAMTMDGTPFPQGLSPPDAWDAIPDAGKYQIFGLIGFLEYWRECSSETHYMKGGKVGAFPAFDSKVIPGGALNLYDPFGLRKNDSEEKKASGLVKEINNGRAAMLGIIGFASEGKMEGSVPALKGIIPHYSGDFMAPFSHSVLPHL</sequence>
<evidence type="ECO:0000256" key="3">
    <source>
        <dbReference type="ARBA" id="ARBA00005933"/>
    </source>
</evidence>
<comment type="similarity">
    <text evidence="3">Belongs to the fucoxanthin chlorophyll protein family.</text>
</comment>
<keyword evidence="8" id="KW-0157">Chromophore</keyword>
<feature type="binding site" description="axial binding residue" evidence="8">
    <location>
        <position position="90"/>
    </location>
    <ligand>
        <name>chlorophyll b</name>
        <dbReference type="ChEBI" id="CHEBI:61721"/>
        <label>1</label>
    </ligand>
    <ligandPart>
        <name>Mg</name>
        <dbReference type="ChEBI" id="CHEBI:25107"/>
    </ligandPart>
</feature>
<organism evidence="10">
    <name type="scientific">Attheya septentrionalis</name>
    <dbReference type="NCBI Taxonomy" id="420275"/>
    <lineage>
        <taxon>Eukaryota</taxon>
        <taxon>Sar</taxon>
        <taxon>Stramenopiles</taxon>
        <taxon>Ochrophyta</taxon>
        <taxon>Bacillariophyta</taxon>
        <taxon>Coscinodiscophyceae</taxon>
        <taxon>Chaetocerotophycidae</taxon>
        <taxon>Chaetocerotales</taxon>
        <taxon>Attheyaceae</taxon>
        <taxon>Attheya</taxon>
    </lineage>
</organism>
<keyword evidence="8" id="KW-0148">Chlorophyll</keyword>
<dbReference type="GO" id="GO:0009765">
    <property type="term" value="P:photosynthesis, light harvesting"/>
    <property type="evidence" value="ECO:0007669"/>
    <property type="project" value="InterPro"/>
</dbReference>
<dbReference type="GO" id="GO:0009507">
    <property type="term" value="C:chloroplast"/>
    <property type="evidence" value="ECO:0007669"/>
    <property type="project" value="UniProtKB-SubCell"/>
</dbReference>
<keyword evidence="5" id="KW-0602">Photosynthesis</keyword>
<feature type="binding site" evidence="8">
    <location>
        <position position="85"/>
    </location>
    <ligand>
        <name>chlorophyll a</name>
        <dbReference type="ChEBI" id="CHEBI:58416"/>
        <label>1</label>
    </ligand>
</feature>
<evidence type="ECO:0000256" key="7">
    <source>
        <dbReference type="ARBA" id="ARBA00023243"/>
    </source>
</evidence>
<evidence type="ECO:0000256" key="1">
    <source>
        <dbReference type="ARBA" id="ARBA00004022"/>
    </source>
</evidence>
<feature type="binding site" evidence="8">
    <location>
        <position position="88"/>
    </location>
    <ligand>
        <name>chlorophyll a</name>
        <dbReference type="ChEBI" id="CHEBI:58416"/>
        <label>1</label>
    </ligand>
</feature>
<feature type="binding site" evidence="8">
    <location>
        <position position="208"/>
    </location>
    <ligand>
        <name>chlorophyll a</name>
        <dbReference type="ChEBI" id="CHEBI:58416"/>
        <label>1</label>
    </ligand>
</feature>
<comment type="subcellular location">
    <subcellularLocation>
        <location evidence="2">Plastid</location>
        <location evidence="2">Chloroplast</location>
    </subcellularLocation>
</comment>
<feature type="chain" id="PRO_5030717302" description="Plastid light harvesting protein" evidence="9">
    <location>
        <begin position="16"/>
        <end position="255"/>
    </location>
</feature>
<comment type="function">
    <text evidence="1">The light-harvesting complex (LHC) functions as a light receptor, it captures and delivers excitation energy to photosystems with which it is closely associated. Energy is transferred from the carotenoid and chlorophyll C (or B) to chlorophyll A and the photosynthetic reaction centers where it is used to synthesize ATP and reducing power.</text>
</comment>
<feature type="binding site" evidence="8">
    <location>
        <position position="204"/>
    </location>
    <ligand>
        <name>chlorophyll a</name>
        <dbReference type="ChEBI" id="CHEBI:58416"/>
        <label>1</label>
    </ligand>
</feature>
<keyword evidence="7" id="KW-0437">Light-harvesting polypeptide</keyword>
<name>A0A7S2XQX6_9STRA</name>
<evidence type="ECO:0000256" key="4">
    <source>
        <dbReference type="ARBA" id="ARBA00022528"/>
    </source>
</evidence>
<dbReference type="Gene3D" id="1.10.3460.10">
    <property type="entry name" value="Chlorophyll a/b binding protein domain"/>
    <property type="match status" value="1"/>
</dbReference>
<accession>A0A7S2XQX6</accession>